<evidence type="ECO:0000256" key="3">
    <source>
        <dbReference type="PROSITE-ProRule" id="PRU00023"/>
    </source>
</evidence>
<dbReference type="Pfam" id="PF12796">
    <property type="entry name" value="Ank_2"/>
    <property type="match status" value="1"/>
</dbReference>
<evidence type="ECO:0000313" key="5">
    <source>
        <dbReference type="EMBL" id="KCV67270.1"/>
    </source>
</evidence>
<dbReference type="InterPro" id="IPR002110">
    <property type="entry name" value="Ankyrin_rpt"/>
</dbReference>
<dbReference type="PANTHER" id="PTHR24171:SF8">
    <property type="entry name" value="BRCA1-ASSOCIATED RING DOMAIN PROTEIN 1"/>
    <property type="match status" value="1"/>
</dbReference>
<dbReference type="PANTHER" id="PTHR24171">
    <property type="entry name" value="ANKYRIN REPEAT DOMAIN-CONTAINING PROTEIN 39-RELATED"/>
    <property type="match status" value="1"/>
</dbReference>
<accession>A0A058YZ41</accession>
<feature type="compositionally biased region" description="Acidic residues" evidence="4">
    <location>
        <begin position="136"/>
        <end position="161"/>
    </location>
</feature>
<protein>
    <submittedName>
        <fullName evidence="5">Uncharacterized protein</fullName>
    </submittedName>
</protein>
<organism evidence="5">
    <name type="scientific">Fonticula alba</name>
    <name type="common">Slime mold</name>
    <dbReference type="NCBI Taxonomy" id="691883"/>
    <lineage>
        <taxon>Eukaryota</taxon>
        <taxon>Rotosphaerida</taxon>
        <taxon>Fonticulaceae</taxon>
        <taxon>Fonticula</taxon>
    </lineage>
</organism>
<reference evidence="5" key="1">
    <citation type="submission" date="2013-04" db="EMBL/GenBank/DDBJ databases">
        <title>The Genome Sequence of Fonticula alba ATCC 38817.</title>
        <authorList>
            <consortium name="The Broad Institute Genomics Platform"/>
            <person name="Russ C."/>
            <person name="Cuomo C."/>
            <person name="Burger G."/>
            <person name="Gray M.W."/>
            <person name="Holland P.W.H."/>
            <person name="King N."/>
            <person name="Lang F.B.F."/>
            <person name="Roger A.J."/>
            <person name="Ruiz-Trillo I."/>
            <person name="Brown M."/>
            <person name="Walker B."/>
            <person name="Young S."/>
            <person name="Zeng Q."/>
            <person name="Gargeya S."/>
            <person name="Fitzgerald M."/>
            <person name="Haas B."/>
            <person name="Abouelleil A."/>
            <person name="Allen A.W."/>
            <person name="Alvarado L."/>
            <person name="Arachchi H.M."/>
            <person name="Berlin A.M."/>
            <person name="Chapman S.B."/>
            <person name="Gainer-Dewar J."/>
            <person name="Goldberg J."/>
            <person name="Griggs A."/>
            <person name="Gujja S."/>
            <person name="Hansen M."/>
            <person name="Howarth C."/>
            <person name="Imamovic A."/>
            <person name="Ireland A."/>
            <person name="Larimer J."/>
            <person name="McCowan C."/>
            <person name="Murphy C."/>
            <person name="Pearson M."/>
            <person name="Poon T.W."/>
            <person name="Priest M."/>
            <person name="Roberts A."/>
            <person name="Saif S."/>
            <person name="Shea T."/>
            <person name="Sisk P."/>
            <person name="Sykes S."/>
            <person name="Wortman J."/>
            <person name="Nusbaum C."/>
            <person name="Birren B."/>
        </authorList>
    </citation>
    <scope>NUCLEOTIDE SEQUENCE [LARGE SCALE GENOMIC DNA]</scope>
    <source>
        <strain evidence="5">ATCC 38817</strain>
    </source>
</reference>
<keyword evidence="2 3" id="KW-0040">ANK repeat</keyword>
<dbReference type="eggNOG" id="KOG0504">
    <property type="taxonomic scope" value="Eukaryota"/>
</dbReference>
<feature type="repeat" description="ANK" evidence="3">
    <location>
        <begin position="71"/>
        <end position="103"/>
    </location>
</feature>
<dbReference type="GO" id="GO:0085020">
    <property type="term" value="P:protein K6-linked ubiquitination"/>
    <property type="evidence" value="ECO:0007669"/>
    <property type="project" value="TreeGrafter"/>
</dbReference>
<dbReference type="OMA" id="HASAMEE"/>
<dbReference type="InterPro" id="IPR036770">
    <property type="entry name" value="Ankyrin_rpt-contain_sf"/>
</dbReference>
<dbReference type="Gene3D" id="1.25.40.20">
    <property type="entry name" value="Ankyrin repeat-containing domain"/>
    <property type="match status" value="1"/>
</dbReference>
<dbReference type="Proteomes" id="UP000030693">
    <property type="component" value="Unassembled WGS sequence"/>
</dbReference>
<feature type="region of interest" description="Disordered" evidence="4">
    <location>
        <begin position="132"/>
        <end position="167"/>
    </location>
</feature>
<keyword evidence="6" id="KW-1185">Reference proteome</keyword>
<dbReference type="PROSITE" id="PS50297">
    <property type="entry name" value="ANK_REP_REGION"/>
    <property type="match status" value="2"/>
</dbReference>
<evidence type="ECO:0000256" key="4">
    <source>
        <dbReference type="SAM" id="MobiDB-lite"/>
    </source>
</evidence>
<feature type="repeat" description="ANK" evidence="3">
    <location>
        <begin position="38"/>
        <end position="70"/>
    </location>
</feature>
<dbReference type="STRING" id="691883.A0A058YZ41"/>
<dbReference type="GO" id="GO:0004842">
    <property type="term" value="F:ubiquitin-protein transferase activity"/>
    <property type="evidence" value="ECO:0007669"/>
    <property type="project" value="TreeGrafter"/>
</dbReference>
<dbReference type="AlphaFoldDB" id="A0A058YZ41"/>
<name>A0A058YZ41_FONAL</name>
<sequence>MSAFVIDEFVLAARHGELDEVKAMLELDGADINAVNDYGNAALHMACANSELEVVAFLLEKGANVNLPNSSGNTPLHWASLVGSVEAVKLLLAAGASASPRNFAERTPLKEALDHQHFGVCDLIVEAPQFSKAEENYQESGDEGDDADMGADDDDEDDDAEYIPANQ</sequence>
<dbReference type="OrthoDB" id="10057496at2759"/>
<keyword evidence="1" id="KW-0677">Repeat</keyword>
<dbReference type="EMBL" id="KB932257">
    <property type="protein sequence ID" value="KCV67270.1"/>
    <property type="molecule type" value="Genomic_DNA"/>
</dbReference>
<gene>
    <name evidence="5" type="ORF">H696_06308</name>
</gene>
<dbReference type="GeneID" id="20531033"/>
<dbReference type="RefSeq" id="XP_009498325.1">
    <property type="nucleotide sequence ID" value="XM_009500050.1"/>
</dbReference>
<dbReference type="SMART" id="SM00248">
    <property type="entry name" value="ANK"/>
    <property type="match status" value="4"/>
</dbReference>
<proteinExistence type="predicted"/>
<evidence type="ECO:0000313" key="6">
    <source>
        <dbReference type="Proteomes" id="UP000030693"/>
    </source>
</evidence>
<evidence type="ECO:0000256" key="2">
    <source>
        <dbReference type="ARBA" id="ARBA00023043"/>
    </source>
</evidence>
<evidence type="ECO:0000256" key="1">
    <source>
        <dbReference type="ARBA" id="ARBA00022737"/>
    </source>
</evidence>
<dbReference type="PROSITE" id="PS50088">
    <property type="entry name" value="ANK_REPEAT"/>
    <property type="match status" value="2"/>
</dbReference>
<dbReference type="SUPFAM" id="SSF48403">
    <property type="entry name" value="Ankyrin repeat"/>
    <property type="match status" value="1"/>
</dbReference>